<protein>
    <submittedName>
        <fullName evidence="1">Uncharacterized protein</fullName>
    </submittedName>
</protein>
<comment type="caution">
    <text evidence="1">The sequence shown here is derived from an EMBL/GenBank/DDBJ whole genome shotgun (WGS) entry which is preliminary data.</text>
</comment>
<evidence type="ECO:0000313" key="2">
    <source>
        <dbReference type="Proteomes" id="UP001501525"/>
    </source>
</evidence>
<evidence type="ECO:0000313" key="1">
    <source>
        <dbReference type="EMBL" id="GAA5095116.1"/>
    </source>
</evidence>
<dbReference type="Proteomes" id="UP001501525">
    <property type="component" value="Unassembled WGS sequence"/>
</dbReference>
<proteinExistence type="predicted"/>
<reference evidence="2" key="1">
    <citation type="journal article" date="2019" name="Int. J. Syst. Evol. Microbiol.">
        <title>The Global Catalogue of Microorganisms (GCM) 10K type strain sequencing project: providing services to taxonomists for standard genome sequencing and annotation.</title>
        <authorList>
            <consortium name="The Broad Institute Genomics Platform"/>
            <consortium name="The Broad Institute Genome Sequencing Center for Infectious Disease"/>
            <person name="Wu L."/>
            <person name="Ma J."/>
        </authorList>
    </citation>
    <scope>NUCLEOTIDE SEQUENCE [LARGE SCALE GENOMIC DNA]</scope>
    <source>
        <strain evidence="2">JCM 17706</strain>
    </source>
</reference>
<sequence length="57" mass="6725">MAPKSYSNDGTYFYRTERIQFVQVDRQKRDDHKGTNIAQKSGDENKVYACFETENFP</sequence>
<gene>
    <name evidence="1" type="ORF">GCM10023260_02910</name>
</gene>
<organism evidence="1 2">
    <name type="scientific">Bartonella acomydis</name>
    <dbReference type="NCBI Taxonomy" id="686234"/>
    <lineage>
        <taxon>Bacteria</taxon>
        <taxon>Pseudomonadati</taxon>
        <taxon>Pseudomonadota</taxon>
        <taxon>Alphaproteobacteria</taxon>
        <taxon>Hyphomicrobiales</taxon>
        <taxon>Bartonellaceae</taxon>
        <taxon>Bartonella</taxon>
    </lineage>
</organism>
<keyword evidence="2" id="KW-1185">Reference proteome</keyword>
<accession>A0ABP9MHF4</accession>
<name>A0ABP9MHF4_9HYPH</name>
<dbReference type="EMBL" id="BAABIY010000007">
    <property type="protein sequence ID" value="GAA5095116.1"/>
    <property type="molecule type" value="Genomic_DNA"/>
</dbReference>